<accession>A0ACB9UZ88</accession>
<comment type="caution">
    <text evidence="1">The sequence shown here is derived from an EMBL/GenBank/DDBJ whole genome shotgun (WGS) entry which is preliminary data.</text>
</comment>
<organism evidence="1 2">
    <name type="scientific">Ovis ammon polii x Ovis aries</name>
    <dbReference type="NCBI Taxonomy" id="2918886"/>
    <lineage>
        <taxon>Eukaryota</taxon>
        <taxon>Metazoa</taxon>
        <taxon>Chordata</taxon>
        <taxon>Craniata</taxon>
        <taxon>Vertebrata</taxon>
        <taxon>Euteleostomi</taxon>
        <taxon>Mammalia</taxon>
        <taxon>Eutheria</taxon>
        <taxon>Laurasiatheria</taxon>
        <taxon>Artiodactyla</taxon>
        <taxon>Ruminantia</taxon>
        <taxon>Pecora</taxon>
        <taxon>Bovidae</taxon>
        <taxon>Caprinae</taxon>
        <taxon>Ovis</taxon>
    </lineage>
</organism>
<protein>
    <submittedName>
        <fullName evidence="1">Uncharacterized protein</fullName>
    </submittedName>
</protein>
<evidence type="ECO:0000313" key="2">
    <source>
        <dbReference type="Proteomes" id="UP001057279"/>
    </source>
</evidence>
<reference evidence="1" key="1">
    <citation type="submission" date="2022-03" db="EMBL/GenBank/DDBJ databases">
        <title>Genomic analyses of argali, domestic sheep and their hybrids provide insights into chromosomal evolution, heterosis and genetic basis of agronomic traits.</title>
        <authorList>
            <person name="Li M."/>
        </authorList>
    </citation>
    <scope>NUCLEOTIDE SEQUENCE</scope>
    <source>
        <strain evidence="1">F1 hybrid</strain>
    </source>
</reference>
<evidence type="ECO:0000313" key="1">
    <source>
        <dbReference type="EMBL" id="KAI4582791.1"/>
    </source>
</evidence>
<keyword evidence="2" id="KW-1185">Reference proteome</keyword>
<proteinExistence type="predicted"/>
<dbReference type="EMBL" id="CM043032">
    <property type="protein sequence ID" value="KAI4582791.1"/>
    <property type="molecule type" value="Genomic_DNA"/>
</dbReference>
<name>A0ACB9UZ88_9CETA</name>
<gene>
    <name evidence="1" type="ORF">MJG53_008004</name>
</gene>
<sequence>MIWFQVSQFPNQLTPAASLKHQPTNTLRAVNLPSFDCTLAYTCHLAFFLSGGPEHSTCKADVKWTGKAPVCKSKSLVRSGSGSLQSRVPQGYYLFLRRHFSPFPLVTGLLGAQFSNQTNEMRHKRFSLICGITFGSSATRVAFPEKLRLLGWQCVELMFEKQKLKGGSSTD</sequence>
<dbReference type="Proteomes" id="UP001057279">
    <property type="component" value="Linkage Group LG07"/>
</dbReference>